<evidence type="ECO:0000256" key="1">
    <source>
        <dbReference type="SAM" id="SignalP"/>
    </source>
</evidence>
<dbReference type="EMBL" id="GL380696">
    <property type="protein sequence ID" value="EGT59762.1"/>
    <property type="molecule type" value="Genomic_DNA"/>
</dbReference>
<keyword evidence="4" id="KW-1185">Reference proteome</keyword>
<dbReference type="InParanoid" id="G0PJH0"/>
<reference evidence="4" key="1">
    <citation type="submission" date="2011-07" db="EMBL/GenBank/DDBJ databases">
        <authorList>
            <consortium name="Caenorhabditis brenneri Sequencing and Analysis Consortium"/>
            <person name="Wilson R.K."/>
        </authorList>
    </citation>
    <scope>NUCLEOTIDE SEQUENCE [LARGE SCALE GENOMIC DNA]</scope>
    <source>
        <strain evidence="4">PB2801</strain>
    </source>
</reference>
<dbReference type="InterPro" id="IPR003366">
    <property type="entry name" value="CUB-like_dom"/>
</dbReference>
<name>G0PJH0_CAEBE</name>
<dbReference type="FunCoup" id="G0PJH0">
    <property type="interactions" value="1977"/>
</dbReference>
<protein>
    <recommendedName>
        <fullName evidence="2">CUB-like domain-containing protein</fullName>
    </recommendedName>
</protein>
<feature type="domain" description="CUB-like" evidence="2">
    <location>
        <begin position="46"/>
        <end position="149"/>
    </location>
</feature>
<sequence>MLIIVLVALCLAGTTVALGELSHHLQTPKSKITDCQMFPSSQIYDGSEVYIPGPTADLQTIPANFNCVYKIQAPANATDGMYINLTLKNGMKGLNDYIQVINVDGYPTMYTNRSYQMDQYVIPPGSVISVKVVTKSVYMASQFSIILNYHANKIGPSIPMKPSTQFNFLDLNTLRDGKNFFTSVTFTNSESIYITFPESNAGRTFCWNCFVIDGTIDNQTAVYTLENIENGEITTQSNAVTVLTSVDGFMGTVLDTWGDAAQNNYISSLAVPNSLTFKTTHPMHTGAIEVVNFNGTGITMNQLSVQGTACKAYVLNGPPNNQSQVILDLSTAQIPHTFDLQALSVVSEECEISFSVVGS</sequence>
<dbReference type="AlphaFoldDB" id="G0PJH0"/>
<gene>
    <name evidence="3" type="ORF">CAEBREN_22757</name>
</gene>
<accession>G0PJH0</accession>
<evidence type="ECO:0000259" key="2">
    <source>
        <dbReference type="Pfam" id="PF02408"/>
    </source>
</evidence>
<dbReference type="OMA" id="ESIYITF"/>
<dbReference type="Proteomes" id="UP000008068">
    <property type="component" value="Unassembled WGS sequence"/>
</dbReference>
<evidence type="ECO:0000313" key="3">
    <source>
        <dbReference type="EMBL" id="EGT59762.1"/>
    </source>
</evidence>
<keyword evidence="1" id="KW-0732">Signal</keyword>
<evidence type="ECO:0000313" key="4">
    <source>
        <dbReference type="Proteomes" id="UP000008068"/>
    </source>
</evidence>
<organism evidence="4">
    <name type="scientific">Caenorhabditis brenneri</name>
    <name type="common">Nematode worm</name>
    <dbReference type="NCBI Taxonomy" id="135651"/>
    <lineage>
        <taxon>Eukaryota</taxon>
        <taxon>Metazoa</taxon>
        <taxon>Ecdysozoa</taxon>
        <taxon>Nematoda</taxon>
        <taxon>Chromadorea</taxon>
        <taxon>Rhabditida</taxon>
        <taxon>Rhabditina</taxon>
        <taxon>Rhabditomorpha</taxon>
        <taxon>Rhabditoidea</taxon>
        <taxon>Rhabditidae</taxon>
        <taxon>Peloderinae</taxon>
        <taxon>Caenorhabditis</taxon>
    </lineage>
</organism>
<dbReference type="eggNOG" id="ENOG502THJE">
    <property type="taxonomic scope" value="Eukaryota"/>
</dbReference>
<feature type="chain" id="PRO_5003407535" description="CUB-like domain-containing protein" evidence="1">
    <location>
        <begin position="18"/>
        <end position="359"/>
    </location>
</feature>
<proteinExistence type="predicted"/>
<dbReference type="HOGENOM" id="CLU_025156_0_0_1"/>
<dbReference type="Pfam" id="PF02408">
    <property type="entry name" value="CUB_2"/>
    <property type="match status" value="1"/>
</dbReference>
<feature type="signal peptide" evidence="1">
    <location>
        <begin position="1"/>
        <end position="17"/>
    </location>
</feature>